<keyword evidence="1" id="KW-0175">Coiled coil</keyword>
<dbReference type="Proteomes" id="UP000199502">
    <property type="component" value="Unassembled WGS sequence"/>
</dbReference>
<gene>
    <name evidence="3" type="ORF">SAMN05660710_02788</name>
</gene>
<protein>
    <submittedName>
        <fullName evidence="3">Uncharacterized protein</fullName>
    </submittedName>
</protein>
<sequence>MNRSEFIAATAIILFGAFLLGWFACWLLHRLTRPGREDIAQHGRIAHALHEAEAARDAARETLAEREAVFAERQAGAAAELRAATEGLREARAEIEELRDFIEQRLARR</sequence>
<dbReference type="PROSITE" id="PS51257">
    <property type="entry name" value="PROKAR_LIPOPROTEIN"/>
    <property type="match status" value="1"/>
</dbReference>
<proteinExistence type="predicted"/>
<name>A0A1G5ISE1_9RHOB</name>
<evidence type="ECO:0000313" key="3">
    <source>
        <dbReference type="EMBL" id="SCY78814.1"/>
    </source>
</evidence>
<keyword evidence="4" id="KW-1185">Reference proteome</keyword>
<dbReference type="RefSeq" id="WP_090745746.1">
    <property type="nucleotide sequence ID" value="NZ_FMVT01000009.1"/>
</dbReference>
<dbReference type="STRING" id="336292.SAMN05660710_02788"/>
<dbReference type="EMBL" id="FMVT01000009">
    <property type="protein sequence ID" value="SCY78814.1"/>
    <property type="molecule type" value="Genomic_DNA"/>
</dbReference>
<reference evidence="3 4" key="1">
    <citation type="submission" date="2016-10" db="EMBL/GenBank/DDBJ databases">
        <authorList>
            <person name="de Groot N.N."/>
        </authorList>
    </citation>
    <scope>NUCLEOTIDE SEQUENCE [LARGE SCALE GENOMIC DNA]</scope>
    <source>
        <strain evidence="3 4">CGMCC 1.8925</strain>
    </source>
</reference>
<evidence type="ECO:0000313" key="4">
    <source>
        <dbReference type="Proteomes" id="UP000199502"/>
    </source>
</evidence>
<feature type="coiled-coil region" evidence="1">
    <location>
        <begin position="49"/>
        <end position="108"/>
    </location>
</feature>
<keyword evidence="2" id="KW-0472">Membrane</keyword>
<accession>A0A1G5ISE1</accession>
<dbReference type="OrthoDB" id="7870250at2"/>
<evidence type="ECO:0000256" key="1">
    <source>
        <dbReference type="SAM" id="Coils"/>
    </source>
</evidence>
<keyword evidence="2" id="KW-1133">Transmembrane helix</keyword>
<feature type="transmembrane region" description="Helical" evidence="2">
    <location>
        <begin position="6"/>
        <end position="28"/>
    </location>
</feature>
<keyword evidence="2" id="KW-0812">Transmembrane</keyword>
<organism evidence="3 4">
    <name type="scientific">Paracoccus tibetensis</name>
    <dbReference type="NCBI Taxonomy" id="336292"/>
    <lineage>
        <taxon>Bacteria</taxon>
        <taxon>Pseudomonadati</taxon>
        <taxon>Pseudomonadota</taxon>
        <taxon>Alphaproteobacteria</taxon>
        <taxon>Rhodobacterales</taxon>
        <taxon>Paracoccaceae</taxon>
        <taxon>Paracoccus</taxon>
    </lineage>
</organism>
<dbReference type="AlphaFoldDB" id="A0A1G5ISE1"/>
<evidence type="ECO:0000256" key="2">
    <source>
        <dbReference type="SAM" id="Phobius"/>
    </source>
</evidence>